<evidence type="ECO:0000259" key="4">
    <source>
        <dbReference type="SMART" id="SM00796"/>
    </source>
</evidence>
<evidence type="ECO:0000313" key="6">
    <source>
        <dbReference type="Proteomes" id="UP001597641"/>
    </source>
</evidence>
<dbReference type="Proteomes" id="UP001597641">
    <property type="component" value="Unassembled WGS sequence"/>
</dbReference>
<dbReference type="InterPro" id="IPR029000">
    <property type="entry name" value="Cyclophilin-like_dom_sf"/>
</dbReference>
<dbReference type="SMART" id="SM00796">
    <property type="entry name" value="AHS1"/>
    <property type="match status" value="1"/>
</dbReference>
<dbReference type="RefSeq" id="WP_377488615.1">
    <property type="nucleotide sequence ID" value="NZ_JBHUOX010000019.1"/>
</dbReference>
<dbReference type="Gene3D" id="3.30.1360.40">
    <property type="match status" value="1"/>
</dbReference>
<dbReference type="Gene3D" id="2.40.100.10">
    <property type="entry name" value="Cyclophilin-like"/>
    <property type="match status" value="1"/>
</dbReference>
<reference evidence="6" key="1">
    <citation type="journal article" date="2019" name="Int. J. Syst. Evol. Microbiol.">
        <title>The Global Catalogue of Microorganisms (GCM) 10K type strain sequencing project: providing services to taxonomists for standard genome sequencing and annotation.</title>
        <authorList>
            <consortium name="The Broad Institute Genomics Platform"/>
            <consortium name="The Broad Institute Genome Sequencing Center for Infectious Disease"/>
            <person name="Wu L."/>
            <person name="Ma J."/>
        </authorList>
    </citation>
    <scope>NUCLEOTIDE SEQUENCE [LARGE SCALE GENOMIC DNA]</scope>
    <source>
        <strain evidence="6">KCTC 23984</strain>
    </source>
</reference>
<dbReference type="PANTHER" id="PTHR34698:SF2">
    <property type="entry name" value="5-OXOPROLINASE SUBUNIT B"/>
    <property type="match status" value="1"/>
</dbReference>
<evidence type="ECO:0000313" key="5">
    <source>
        <dbReference type="EMBL" id="MFD3002706.1"/>
    </source>
</evidence>
<sequence length="249" mass="27722">MSVLEKEQSEIPAVQLYPLGDAAVVVQFGVEVSEQTHKKVKAFCAYLQQHPFPGLLEFVPAYTTVTVYYNPWVISEKGHLNPYTKVTGFLQRMLPFVADAEENAGPRIVEIPVLYGGEYGPDLEFVARINELSPEEVVTLHTQQEYLVYMVGFAPGFPYLGGMNKRIAAPRRDSPRQHIAAGSVGIAGEQTGIYPIQTPGGWQLIGRTPVSLFNPRNISPSLLQAGDSVRFVAITEEEYKERKEQQHES</sequence>
<evidence type="ECO:0000256" key="3">
    <source>
        <dbReference type="ARBA" id="ARBA00022840"/>
    </source>
</evidence>
<comment type="caution">
    <text evidence="5">The sequence shown here is derived from an EMBL/GenBank/DDBJ whole genome shotgun (WGS) entry which is preliminary data.</text>
</comment>
<keyword evidence="1" id="KW-0547">Nucleotide-binding</keyword>
<dbReference type="InterPro" id="IPR010016">
    <property type="entry name" value="PxpB"/>
</dbReference>
<feature type="domain" description="Carboxyltransferase" evidence="4">
    <location>
        <begin position="14"/>
        <end position="223"/>
    </location>
</feature>
<dbReference type="NCBIfam" id="TIGR00370">
    <property type="entry name" value="5-oxoprolinase subunit PxpB"/>
    <property type="match status" value="1"/>
</dbReference>
<keyword evidence="3" id="KW-0067">ATP-binding</keyword>
<accession>A0ABW6BZS9</accession>
<dbReference type="SUPFAM" id="SSF50891">
    <property type="entry name" value="Cyclophilin-like"/>
    <property type="match status" value="1"/>
</dbReference>
<organism evidence="5 6">
    <name type="scientific">Pontibacter toksunensis</name>
    <dbReference type="NCBI Taxonomy" id="1332631"/>
    <lineage>
        <taxon>Bacteria</taxon>
        <taxon>Pseudomonadati</taxon>
        <taxon>Bacteroidota</taxon>
        <taxon>Cytophagia</taxon>
        <taxon>Cytophagales</taxon>
        <taxon>Hymenobacteraceae</taxon>
        <taxon>Pontibacter</taxon>
    </lineage>
</organism>
<dbReference type="InterPro" id="IPR003833">
    <property type="entry name" value="CT_C_D"/>
</dbReference>
<dbReference type="GO" id="GO:0017168">
    <property type="term" value="F:5-oxoprolinase (ATP-hydrolyzing) activity"/>
    <property type="evidence" value="ECO:0007669"/>
    <property type="project" value="UniProtKB-EC"/>
</dbReference>
<dbReference type="EMBL" id="JBHUOX010000019">
    <property type="protein sequence ID" value="MFD3002706.1"/>
    <property type="molecule type" value="Genomic_DNA"/>
</dbReference>
<gene>
    <name evidence="5" type="primary">pxpB</name>
    <name evidence="5" type="ORF">ACFS7Z_20210</name>
</gene>
<protein>
    <submittedName>
        <fullName evidence="5">5-oxoprolinase subunit PxpB</fullName>
        <ecNumber evidence="5">3.5.2.9</ecNumber>
    </submittedName>
</protein>
<evidence type="ECO:0000256" key="2">
    <source>
        <dbReference type="ARBA" id="ARBA00022801"/>
    </source>
</evidence>
<name>A0ABW6BZS9_9BACT</name>
<dbReference type="PANTHER" id="PTHR34698">
    <property type="entry name" value="5-OXOPROLINASE SUBUNIT B"/>
    <property type="match status" value="1"/>
</dbReference>
<dbReference type="SUPFAM" id="SSF160467">
    <property type="entry name" value="PH0987 N-terminal domain-like"/>
    <property type="match status" value="1"/>
</dbReference>
<evidence type="ECO:0000256" key="1">
    <source>
        <dbReference type="ARBA" id="ARBA00022741"/>
    </source>
</evidence>
<proteinExistence type="predicted"/>
<dbReference type="EC" id="3.5.2.9" evidence="5"/>
<keyword evidence="6" id="KW-1185">Reference proteome</keyword>
<keyword evidence="2 5" id="KW-0378">Hydrolase</keyword>
<dbReference type="Pfam" id="PF02682">
    <property type="entry name" value="CT_C_D"/>
    <property type="match status" value="1"/>
</dbReference>